<feature type="transmembrane region" description="Helical" evidence="3">
    <location>
        <begin position="154"/>
        <end position="176"/>
    </location>
</feature>
<organism evidence="5 6">
    <name type="scientific">Thermanaerothrix solaris</name>
    <dbReference type="NCBI Taxonomy" id="3058434"/>
    <lineage>
        <taxon>Bacteria</taxon>
        <taxon>Bacillati</taxon>
        <taxon>Chloroflexota</taxon>
        <taxon>Anaerolineae</taxon>
        <taxon>Anaerolineales</taxon>
        <taxon>Anaerolineaceae</taxon>
        <taxon>Thermanaerothrix</taxon>
    </lineage>
</organism>
<name>A0ABU3NT77_9CHLR</name>
<protein>
    <submittedName>
        <fullName evidence="5">Proton-conducting transporter membrane subunit</fullName>
    </submittedName>
</protein>
<gene>
    <name evidence="5" type="ORF">QYE77_14225</name>
</gene>
<feature type="transmembrane region" description="Helical" evidence="3">
    <location>
        <begin position="6"/>
        <end position="22"/>
    </location>
</feature>
<sequence length="465" mass="50711">MSTPWLWIVFPLILAIILWVLRQYRQLTLGLSVGFCIILALAATALPLGGTLRLGNWSFELNPILTILGRQLRLTSSDRPLLILIYGASAWWFLGAMRHHTSPFFIPHALASVALLIAAFAVEPFIYTAPLLALAVLVAIPALSPPHQTPSPAILRFLTLQILAVPLILIGGWLLSQYENIPQQTESVLPAILLVATGFALWLTIFPFHTWAVMLPQDNPPYEAGFFLVLITTSGFLVFLDFLNSTPWIRNLMVFTTSLQLVGIIMILYAGLGALSTANLNRLLGYSLMLDSGFALIAIALGSAQRVTYFLELLPGRVLGTFLLTQSLDSFRNLAKAPSMFSLEPLKPMSWASLGFLTGYFSLGGLPLLASFPVRQEILFNLAQQSLPAVMGVLLGNVLFLINGIRLISYTLESTPETTPFANGFRTVSPLTLISIVGILALGLFPASLLSPALQVAQSFINLAR</sequence>
<feature type="transmembrane region" description="Helical" evidence="3">
    <location>
        <begin position="386"/>
        <end position="408"/>
    </location>
</feature>
<evidence type="ECO:0000256" key="3">
    <source>
        <dbReference type="SAM" id="Phobius"/>
    </source>
</evidence>
<comment type="subcellular location">
    <subcellularLocation>
        <location evidence="1">Endomembrane system</location>
        <topology evidence="1">Multi-pass membrane protein</topology>
    </subcellularLocation>
    <subcellularLocation>
        <location evidence="2">Membrane</location>
        <topology evidence="2">Multi-pass membrane protein</topology>
    </subcellularLocation>
</comment>
<feature type="transmembrane region" description="Helical" evidence="3">
    <location>
        <begin position="80"/>
        <end position="97"/>
    </location>
</feature>
<reference evidence="5 6" key="1">
    <citation type="submission" date="2023-07" db="EMBL/GenBank/DDBJ databases">
        <title>Novel species of Thermanaerothrix with wide hydrolytic capabilities.</title>
        <authorList>
            <person name="Zayulina K.S."/>
            <person name="Podosokorskaya O.A."/>
            <person name="Elcheninov A.G."/>
        </authorList>
    </citation>
    <scope>NUCLEOTIDE SEQUENCE [LARGE SCALE GENOMIC DNA]</scope>
    <source>
        <strain evidence="5 6">4228-RoL</strain>
    </source>
</reference>
<feature type="transmembrane region" description="Helical" evidence="3">
    <location>
        <begin position="188"/>
        <end position="212"/>
    </location>
</feature>
<keyword evidence="6" id="KW-1185">Reference proteome</keyword>
<accession>A0ABU3NT77</accession>
<evidence type="ECO:0000313" key="6">
    <source>
        <dbReference type="Proteomes" id="UP001254165"/>
    </source>
</evidence>
<dbReference type="Pfam" id="PF00361">
    <property type="entry name" value="Proton_antipo_M"/>
    <property type="match status" value="1"/>
</dbReference>
<evidence type="ECO:0000259" key="4">
    <source>
        <dbReference type="Pfam" id="PF00361"/>
    </source>
</evidence>
<feature type="domain" description="NADH:quinone oxidoreductase/Mrp antiporter transmembrane" evidence="4">
    <location>
        <begin position="183"/>
        <end position="393"/>
    </location>
</feature>
<feature type="transmembrane region" description="Helical" evidence="3">
    <location>
        <begin position="283"/>
        <end position="302"/>
    </location>
</feature>
<comment type="caution">
    <text evidence="5">The sequence shown here is derived from an EMBL/GenBank/DDBJ whole genome shotgun (WGS) entry which is preliminary data.</text>
</comment>
<dbReference type="EMBL" id="JAUHMF010000002">
    <property type="protein sequence ID" value="MDT8899418.1"/>
    <property type="molecule type" value="Genomic_DNA"/>
</dbReference>
<feature type="transmembrane region" description="Helical" evidence="3">
    <location>
        <begin position="224"/>
        <end position="243"/>
    </location>
</feature>
<keyword evidence="3" id="KW-1133">Transmembrane helix</keyword>
<feature type="transmembrane region" description="Helical" evidence="3">
    <location>
        <begin position="428"/>
        <end position="450"/>
    </location>
</feature>
<feature type="transmembrane region" description="Helical" evidence="3">
    <location>
        <begin position="29"/>
        <end position="49"/>
    </location>
</feature>
<feature type="transmembrane region" description="Helical" evidence="3">
    <location>
        <begin position="252"/>
        <end position="271"/>
    </location>
</feature>
<evidence type="ECO:0000256" key="2">
    <source>
        <dbReference type="RuleBase" id="RU000320"/>
    </source>
</evidence>
<evidence type="ECO:0000313" key="5">
    <source>
        <dbReference type="EMBL" id="MDT8899418.1"/>
    </source>
</evidence>
<evidence type="ECO:0000256" key="1">
    <source>
        <dbReference type="ARBA" id="ARBA00004127"/>
    </source>
</evidence>
<keyword evidence="3" id="KW-0472">Membrane</keyword>
<proteinExistence type="predicted"/>
<dbReference type="Proteomes" id="UP001254165">
    <property type="component" value="Unassembled WGS sequence"/>
</dbReference>
<keyword evidence="2 3" id="KW-0812">Transmembrane</keyword>
<feature type="transmembrane region" description="Helical" evidence="3">
    <location>
        <begin position="109"/>
        <end position="142"/>
    </location>
</feature>
<dbReference type="RefSeq" id="WP_315626118.1">
    <property type="nucleotide sequence ID" value="NZ_JAUHMF010000002.1"/>
</dbReference>
<feature type="transmembrane region" description="Helical" evidence="3">
    <location>
        <begin position="348"/>
        <end position="374"/>
    </location>
</feature>
<dbReference type="InterPro" id="IPR001750">
    <property type="entry name" value="ND/Mrp_TM"/>
</dbReference>